<dbReference type="RefSeq" id="WP_009501829.1">
    <property type="nucleotide sequence ID" value="NZ_ANIN01000002.1"/>
</dbReference>
<dbReference type="Proteomes" id="UP000023795">
    <property type="component" value="Unassembled WGS sequence"/>
</dbReference>
<evidence type="ECO:0000313" key="2">
    <source>
        <dbReference type="Proteomes" id="UP000023795"/>
    </source>
</evidence>
<evidence type="ECO:0000313" key="1">
    <source>
        <dbReference type="EMBL" id="ELA08276.1"/>
    </source>
</evidence>
<comment type="caution">
    <text evidence="1">The sequence shown here is derived from an EMBL/GenBank/DDBJ whole genome shotgun (WGS) entry which is preliminary data.</text>
</comment>
<gene>
    <name evidence="1" type="ORF">MOMA_06931</name>
</gene>
<accession>L2F666</accession>
<protein>
    <submittedName>
        <fullName evidence="1">Uncharacterized protein</fullName>
    </submittedName>
</protein>
<keyword evidence="2" id="KW-1185">Reference proteome</keyword>
<dbReference type="InterPro" id="IPR027417">
    <property type="entry name" value="P-loop_NTPase"/>
</dbReference>
<dbReference type="SUPFAM" id="SSF52540">
    <property type="entry name" value="P-loop containing nucleoside triphosphate hydrolases"/>
    <property type="match status" value="1"/>
</dbReference>
<proteinExistence type="predicted"/>
<dbReference type="AlphaFoldDB" id="L2F666"/>
<dbReference type="PATRIC" id="fig|1230338.3.peg.1479"/>
<reference evidence="1 2" key="1">
    <citation type="journal article" date="2013" name="Genome Announc.">
        <title>Genome Sequence of Moraxella macacae 0408225, a Novel Bacterial Species Isolated from a Cynomolgus Macaque with Epistaxis.</title>
        <authorList>
            <person name="Ladner J.T."/>
            <person name="Whitehouse C.A."/>
            <person name="Koroleva G.I."/>
            <person name="Palacios G.F."/>
        </authorList>
    </citation>
    <scope>NUCLEOTIDE SEQUENCE [LARGE SCALE GENOMIC DNA]</scope>
    <source>
        <strain evidence="1 2">0408225</strain>
    </source>
</reference>
<dbReference type="OrthoDB" id="8606643at2"/>
<dbReference type="Pfam" id="PF13479">
    <property type="entry name" value="AAA_24"/>
    <property type="match status" value="1"/>
</dbReference>
<organism evidence="1 2">
    <name type="scientific">Moraxella macacae 0408225</name>
    <dbReference type="NCBI Taxonomy" id="1230338"/>
    <lineage>
        <taxon>Bacteria</taxon>
        <taxon>Pseudomonadati</taxon>
        <taxon>Pseudomonadota</taxon>
        <taxon>Gammaproteobacteria</taxon>
        <taxon>Moraxellales</taxon>
        <taxon>Moraxellaceae</taxon>
        <taxon>Moraxella</taxon>
    </lineage>
</organism>
<name>L2F666_9GAMM</name>
<dbReference type="EMBL" id="ANIN01000002">
    <property type="protein sequence ID" value="ELA08276.1"/>
    <property type="molecule type" value="Genomic_DNA"/>
</dbReference>
<sequence length="239" mass="27623">MTQVNDQLVLICGKSATGKSTCLRNLENVLYLNCEAGKKLPFKPKKFKEVIITDPYQVYEAFDWAEEQKEIEHIVIDGLNYLMDMFESVHVLTASNGMKAWSDYAQFFKNLMQNYVAKSTKNVIFTAHTKTELNNDEMVMETKVPIKGSLSNQGIESYFSTVVSTKKVTLKDLEKYDSELLNITDKEENLGFKYVFQTQITKDTVNERMRSAMGLFEDNETFIDNDVKLIMDRLHDYYS</sequence>
<dbReference type="STRING" id="1230338.MOMA_06931"/>